<keyword evidence="2" id="KW-1185">Reference proteome</keyword>
<dbReference type="EMBL" id="LGRX02023383">
    <property type="protein sequence ID" value="KAK3254598.1"/>
    <property type="molecule type" value="Genomic_DNA"/>
</dbReference>
<name>A0AAE0CHP9_9CHLO</name>
<protein>
    <submittedName>
        <fullName evidence="1">Uncharacterized protein</fullName>
    </submittedName>
</protein>
<accession>A0AAE0CHP9</accession>
<evidence type="ECO:0000313" key="2">
    <source>
        <dbReference type="Proteomes" id="UP001190700"/>
    </source>
</evidence>
<comment type="caution">
    <text evidence="1">The sequence shown here is derived from an EMBL/GenBank/DDBJ whole genome shotgun (WGS) entry which is preliminary data.</text>
</comment>
<dbReference type="Proteomes" id="UP001190700">
    <property type="component" value="Unassembled WGS sequence"/>
</dbReference>
<dbReference type="AlphaFoldDB" id="A0AAE0CHP9"/>
<evidence type="ECO:0000313" key="1">
    <source>
        <dbReference type="EMBL" id="KAK3254598.1"/>
    </source>
</evidence>
<sequence>MLALSSEPLLQAIWSAQRSIRESWQRFRKFTKGKMQLSSWEACYQLIGGLQLLLSKVWGFILNFDITKLIMRSRDVLAFFTLRVQGLLRESWQSILQTDLAALRFPTRGKLIQYALSTRGKCTLGFLLFVICIFQGLDFSHKGDEARVQDSNLRGRFTRRGVGQKTVESLLNQTNSKAKHFDLHDEFFQRNCSEAACAASPLKKLRVDVSPLWARSSVTGKLCEPPVPLLPFNFVERYSLELKRLHSLMKCSASFAFVRYNDGERDAIARQMLAKNIYKDRAKKGNAWTSTSNAVERLRADVIASMRVADRRYILALPVPTCVEGMQYEYQSGGGNRRFLMFFSHQDSAGKLKYKLPLHSWSYSNLFTHRGGLRSIAFLREILAKPNTYVIANHMVKQAATRKGYSWAKRVIVFPMNIAEMWEGTSRNTHLNKVRELARTSGRTFIVAFGSVSKVFIHTMWLENKKNTYVDVGSLMEGAIGNSKARGWLENPCHRIGKVLFETTRPLC</sequence>
<organism evidence="1 2">
    <name type="scientific">Cymbomonas tetramitiformis</name>
    <dbReference type="NCBI Taxonomy" id="36881"/>
    <lineage>
        <taxon>Eukaryota</taxon>
        <taxon>Viridiplantae</taxon>
        <taxon>Chlorophyta</taxon>
        <taxon>Pyramimonadophyceae</taxon>
        <taxon>Pyramimonadales</taxon>
        <taxon>Pyramimonadaceae</taxon>
        <taxon>Cymbomonas</taxon>
    </lineage>
</organism>
<proteinExistence type="predicted"/>
<reference evidence="1 2" key="1">
    <citation type="journal article" date="2015" name="Genome Biol. Evol.">
        <title>Comparative Genomics of a Bacterivorous Green Alga Reveals Evolutionary Causalities and Consequences of Phago-Mixotrophic Mode of Nutrition.</title>
        <authorList>
            <person name="Burns J.A."/>
            <person name="Paasch A."/>
            <person name="Narechania A."/>
            <person name="Kim E."/>
        </authorList>
    </citation>
    <scope>NUCLEOTIDE SEQUENCE [LARGE SCALE GENOMIC DNA]</scope>
    <source>
        <strain evidence="1 2">PLY_AMNH</strain>
    </source>
</reference>
<gene>
    <name evidence="1" type="ORF">CYMTET_36189</name>
</gene>